<organism evidence="2 3">
    <name type="scientific">Castilleja foliolosa</name>
    <dbReference type="NCBI Taxonomy" id="1961234"/>
    <lineage>
        <taxon>Eukaryota</taxon>
        <taxon>Viridiplantae</taxon>
        <taxon>Streptophyta</taxon>
        <taxon>Embryophyta</taxon>
        <taxon>Tracheophyta</taxon>
        <taxon>Spermatophyta</taxon>
        <taxon>Magnoliopsida</taxon>
        <taxon>eudicotyledons</taxon>
        <taxon>Gunneridae</taxon>
        <taxon>Pentapetalae</taxon>
        <taxon>asterids</taxon>
        <taxon>lamiids</taxon>
        <taxon>Lamiales</taxon>
        <taxon>Orobanchaceae</taxon>
        <taxon>Pedicularideae</taxon>
        <taxon>Castillejinae</taxon>
        <taxon>Castilleja</taxon>
    </lineage>
</organism>
<comment type="caution">
    <text evidence="2">The sequence shown here is derived from an EMBL/GenBank/DDBJ whole genome shotgun (WGS) entry which is preliminary data.</text>
</comment>
<evidence type="ECO:0000313" key="3">
    <source>
        <dbReference type="Proteomes" id="UP001632038"/>
    </source>
</evidence>
<dbReference type="EMBL" id="JAVIJP010000005">
    <property type="protein sequence ID" value="KAL3654110.1"/>
    <property type="molecule type" value="Genomic_DNA"/>
</dbReference>
<evidence type="ECO:0000313" key="2">
    <source>
        <dbReference type="EMBL" id="KAL3654110.1"/>
    </source>
</evidence>
<name>A0ABD3EIK2_9LAMI</name>
<keyword evidence="3" id="KW-1185">Reference proteome</keyword>
<protein>
    <submittedName>
        <fullName evidence="2">Uncharacterized protein</fullName>
    </submittedName>
</protein>
<keyword evidence="1" id="KW-1133">Transmembrane helix</keyword>
<keyword evidence="1" id="KW-0472">Membrane</keyword>
<reference evidence="3" key="1">
    <citation type="journal article" date="2024" name="IScience">
        <title>Strigolactones Initiate the Formation of Haustorium-like Structures in Castilleja.</title>
        <authorList>
            <person name="Buerger M."/>
            <person name="Peterson D."/>
            <person name="Chory J."/>
        </authorList>
    </citation>
    <scope>NUCLEOTIDE SEQUENCE [LARGE SCALE GENOMIC DNA]</scope>
</reference>
<sequence length="49" mass="5372">MSFTLEFGRGAAVLIFGFYAVIWGKAKERELTVGSESSGYRAALLQDEV</sequence>
<keyword evidence="1" id="KW-0812">Transmembrane</keyword>
<accession>A0ABD3EIK2</accession>
<gene>
    <name evidence="2" type="ORF">CASFOL_003791</name>
</gene>
<feature type="transmembrane region" description="Helical" evidence="1">
    <location>
        <begin position="6"/>
        <end position="24"/>
    </location>
</feature>
<dbReference type="AlphaFoldDB" id="A0ABD3EIK2"/>
<proteinExistence type="predicted"/>
<dbReference type="Proteomes" id="UP001632038">
    <property type="component" value="Unassembled WGS sequence"/>
</dbReference>
<evidence type="ECO:0000256" key="1">
    <source>
        <dbReference type="SAM" id="Phobius"/>
    </source>
</evidence>